<feature type="transmembrane region" description="Helical" evidence="7">
    <location>
        <begin position="193"/>
        <end position="215"/>
    </location>
</feature>
<evidence type="ECO:0000256" key="5">
    <source>
        <dbReference type="ARBA" id="ARBA00022989"/>
    </source>
</evidence>
<proteinExistence type="inferred from homology"/>
<evidence type="ECO:0000256" key="1">
    <source>
        <dbReference type="ARBA" id="ARBA00004651"/>
    </source>
</evidence>
<gene>
    <name evidence="8" type="ORF">J2S73_002098</name>
</gene>
<evidence type="ECO:0000256" key="7">
    <source>
        <dbReference type="SAM" id="Phobius"/>
    </source>
</evidence>
<evidence type="ECO:0000256" key="6">
    <source>
        <dbReference type="ARBA" id="ARBA00023136"/>
    </source>
</evidence>
<reference evidence="8" key="1">
    <citation type="submission" date="2023-07" db="EMBL/GenBank/DDBJ databases">
        <title>Genomic Encyclopedia of Type Strains, Phase IV (KMG-IV): sequencing the most valuable type-strain genomes for metagenomic binning, comparative biology and taxonomic classification.</title>
        <authorList>
            <person name="Goeker M."/>
        </authorList>
    </citation>
    <scope>NUCLEOTIDE SEQUENCE</scope>
    <source>
        <strain evidence="8">DSM 21202</strain>
    </source>
</reference>
<feature type="transmembrane region" description="Helical" evidence="7">
    <location>
        <begin position="84"/>
        <end position="101"/>
    </location>
</feature>
<feature type="transmembrane region" description="Helical" evidence="7">
    <location>
        <begin position="302"/>
        <end position="323"/>
    </location>
</feature>
<dbReference type="InterPro" id="IPR003317">
    <property type="entry name" value="Cyt-d_oxidase_su2"/>
</dbReference>
<accession>A0AAE4ARZ5</accession>
<dbReference type="GO" id="GO:0019646">
    <property type="term" value="P:aerobic electron transport chain"/>
    <property type="evidence" value="ECO:0007669"/>
    <property type="project" value="TreeGrafter"/>
</dbReference>
<sequence>MEHYLPVIWGGLIGTAITLYVLLDGFDLGVGILFPFGKSEAERDHMMNSVAPFWDGNETWLILGGGGLWVAFPSAYAIIMPAMYIPVILMLLGLIFRGVAFEFRFVSKPHHRLWDFAFAAGSIVAAFCQGLVLGGVLSGIDVVDGKFAGGPFDFLSPFGIMCGFGMIVGYALLGSTWLMVRIEGGVADRARKWAFPALVLLLAFIVAVSIWTPLIHPHIADRWFSAPNIYVLWLVPVVTALVALFAMRKIDGHHPLSAFAASVALFLLCFLGLGISTFPYMVPPTLTVWDTAAVPASQLFTLFGVLVMLPIILLYTAFVYWTFRGKLQPGEGYH</sequence>
<keyword evidence="5 7" id="KW-1133">Transmembrane helix</keyword>
<feature type="transmembrane region" description="Helical" evidence="7">
    <location>
        <begin position="154"/>
        <end position="173"/>
    </location>
</feature>
<comment type="caution">
    <text evidence="8">The sequence shown here is derived from an EMBL/GenBank/DDBJ whole genome shotgun (WGS) entry which is preliminary data.</text>
</comment>
<dbReference type="GO" id="GO:0016682">
    <property type="term" value="F:oxidoreductase activity, acting on diphenols and related substances as donors, oxygen as acceptor"/>
    <property type="evidence" value="ECO:0007669"/>
    <property type="project" value="TreeGrafter"/>
</dbReference>
<dbReference type="PANTHER" id="PTHR43141">
    <property type="entry name" value="CYTOCHROME BD2 SUBUNIT II"/>
    <property type="match status" value="1"/>
</dbReference>
<keyword evidence="9" id="KW-1185">Reference proteome</keyword>
<dbReference type="EMBL" id="JAUSUL010000002">
    <property type="protein sequence ID" value="MDQ0315641.1"/>
    <property type="molecule type" value="Genomic_DNA"/>
</dbReference>
<dbReference type="PANTHER" id="PTHR43141:SF4">
    <property type="entry name" value="CYTOCHROME BD2 SUBUNIT II"/>
    <property type="match status" value="1"/>
</dbReference>
<dbReference type="GO" id="GO:0005886">
    <property type="term" value="C:plasma membrane"/>
    <property type="evidence" value="ECO:0007669"/>
    <property type="project" value="UniProtKB-SubCell"/>
</dbReference>
<comment type="similarity">
    <text evidence="2">Belongs to the cytochrome ubiquinol oxidase subunit 2 family.</text>
</comment>
<feature type="transmembrane region" description="Helical" evidence="7">
    <location>
        <begin position="12"/>
        <end position="37"/>
    </location>
</feature>
<dbReference type="NCBIfam" id="TIGR00203">
    <property type="entry name" value="cydB"/>
    <property type="match status" value="1"/>
</dbReference>
<dbReference type="AlphaFoldDB" id="A0AAE4ARZ5"/>
<evidence type="ECO:0000313" key="9">
    <source>
        <dbReference type="Proteomes" id="UP001229244"/>
    </source>
</evidence>
<feature type="transmembrane region" description="Helical" evidence="7">
    <location>
        <begin position="113"/>
        <end position="134"/>
    </location>
</feature>
<organism evidence="8 9">
    <name type="scientific">Amorphus orientalis</name>
    <dbReference type="NCBI Taxonomy" id="649198"/>
    <lineage>
        <taxon>Bacteria</taxon>
        <taxon>Pseudomonadati</taxon>
        <taxon>Pseudomonadota</taxon>
        <taxon>Alphaproteobacteria</taxon>
        <taxon>Hyphomicrobiales</taxon>
        <taxon>Amorphaceae</taxon>
        <taxon>Amorphus</taxon>
    </lineage>
</organism>
<dbReference type="GO" id="GO:0070069">
    <property type="term" value="C:cytochrome complex"/>
    <property type="evidence" value="ECO:0007669"/>
    <property type="project" value="TreeGrafter"/>
</dbReference>
<evidence type="ECO:0000313" key="8">
    <source>
        <dbReference type="EMBL" id="MDQ0315641.1"/>
    </source>
</evidence>
<dbReference type="PIRSF" id="PIRSF000267">
    <property type="entry name" value="Cyt_oxidse_sub2"/>
    <property type="match status" value="1"/>
</dbReference>
<dbReference type="Proteomes" id="UP001229244">
    <property type="component" value="Unassembled WGS sequence"/>
</dbReference>
<keyword evidence="8" id="KW-0560">Oxidoreductase</keyword>
<keyword evidence="3" id="KW-1003">Cell membrane</keyword>
<evidence type="ECO:0000256" key="2">
    <source>
        <dbReference type="ARBA" id="ARBA00007543"/>
    </source>
</evidence>
<keyword evidence="6 7" id="KW-0472">Membrane</keyword>
<evidence type="ECO:0000256" key="3">
    <source>
        <dbReference type="ARBA" id="ARBA00022475"/>
    </source>
</evidence>
<keyword evidence="4 7" id="KW-0812">Transmembrane</keyword>
<dbReference type="Pfam" id="PF02322">
    <property type="entry name" value="Cyt_bd_oxida_II"/>
    <property type="match status" value="1"/>
</dbReference>
<dbReference type="RefSeq" id="WP_306885465.1">
    <property type="nucleotide sequence ID" value="NZ_JAUSUL010000002.1"/>
</dbReference>
<name>A0AAE4ARZ5_9HYPH</name>
<comment type="subcellular location">
    <subcellularLocation>
        <location evidence="1">Cell membrane</location>
        <topology evidence="1">Multi-pass membrane protein</topology>
    </subcellularLocation>
</comment>
<protein>
    <submittedName>
        <fullName evidence="8">Cytochrome d ubiquinol oxidase subunit II</fullName>
        <ecNumber evidence="8">1.10.3.-</ecNumber>
    </submittedName>
</protein>
<dbReference type="GO" id="GO:0009055">
    <property type="term" value="F:electron transfer activity"/>
    <property type="evidence" value="ECO:0007669"/>
    <property type="project" value="TreeGrafter"/>
</dbReference>
<feature type="transmembrane region" description="Helical" evidence="7">
    <location>
        <begin position="258"/>
        <end position="282"/>
    </location>
</feature>
<feature type="transmembrane region" description="Helical" evidence="7">
    <location>
        <begin position="227"/>
        <end position="246"/>
    </location>
</feature>
<dbReference type="EC" id="1.10.3.-" evidence="8"/>
<evidence type="ECO:0000256" key="4">
    <source>
        <dbReference type="ARBA" id="ARBA00022692"/>
    </source>
</evidence>